<dbReference type="Proteomes" id="UP000253891">
    <property type="component" value="Unassembled WGS sequence"/>
</dbReference>
<evidence type="ECO:0000313" key="1">
    <source>
        <dbReference type="EMBL" id="GAP00144.1"/>
    </source>
</evidence>
<keyword evidence="2" id="KW-1185">Reference proteome</keyword>
<sequence length="113" mass="12734">MAFSKTVTVPKDGTYQIDPQIKKFTLLDLGFMTNNAGAYVLQRPLQPDLPIDQSIKLKIVFKADLSAFKLDVVSAAGIGPVDIFDRADKADVVELYHYYLQELEERQVIKKQS</sequence>
<dbReference type="AlphaFoldDB" id="A0A0K8MIY7"/>
<dbReference type="STRING" id="157463.GCA_001047075_01054"/>
<organism evidence="1 2">
    <name type="scientific">Fructobacillus ficulneus</name>
    <dbReference type="NCBI Taxonomy" id="157463"/>
    <lineage>
        <taxon>Bacteria</taxon>
        <taxon>Bacillati</taxon>
        <taxon>Bacillota</taxon>
        <taxon>Bacilli</taxon>
        <taxon>Lactobacillales</taxon>
        <taxon>Lactobacillaceae</taxon>
        <taxon>Fructobacillus</taxon>
    </lineage>
</organism>
<proteinExistence type="predicted"/>
<dbReference type="InterPro" id="IPR014965">
    <property type="entry name" value="Amino_acid_metab_prot_put"/>
</dbReference>
<dbReference type="SUPFAM" id="SSF160800">
    <property type="entry name" value="Lp2179-like"/>
    <property type="match status" value="1"/>
</dbReference>
<reference evidence="1 2" key="1">
    <citation type="journal article" date="2015" name="BMC Genomics">
        <title>Comparative genomics of Fructobacillus spp. and Leuconostoc spp. reveals niche-specific evolution of Fructobacillus spp.</title>
        <authorList>
            <person name="Endo A."/>
            <person name="Tanizawa Y."/>
            <person name="Tanaka N."/>
            <person name="Maeno S."/>
            <person name="Kumar H."/>
            <person name="Shiwa Y."/>
            <person name="Okada S."/>
            <person name="Yoshikawa H."/>
            <person name="Dicks L."/>
            <person name="Nakagawa J."/>
            <person name="Arita M."/>
        </authorList>
    </citation>
    <scope>NUCLEOTIDE SEQUENCE [LARGE SCALE GENOMIC DNA]</scope>
    <source>
        <strain evidence="1 2">JCM 12225</strain>
    </source>
</reference>
<gene>
    <name evidence="1" type="ORF">FFIC_281520</name>
</gene>
<dbReference type="EMBL" id="DF968005">
    <property type="protein sequence ID" value="GAP00144.1"/>
    <property type="molecule type" value="Genomic_DNA"/>
</dbReference>
<dbReference type="Pfam" id="PF08866">
    <property type="entry name" value="DUF1831"/>
    <property type="match status" value="1"/>
</dbReference>
<dbReference type="Gene3D" id="3.30.1820.10">
    <property type="entry name" value="Lp2179-like"/>
    <property type="match status" value="1"/>
</dbReference>
<dbReference type="RefSeq" id="WP_061993487.1">
    <property type="nucleotide sequence ID" value="NZ_DF968005.1"/>
</dbReference>
<evidence type="ECO:0008006" key="3">
    <source>
        <dbReference type="Google" id="ProtNLM"/>
    </source>
</evidence>
<dbReference type="InterPro" id="IPR035942">
    <property type="entry name" value="Lp2179-like_sf"/>
</dbReference>
<protein>
    <recommendedName>
        <fullName evidence="3">Cysteine desulfurase</fullName>
    </recommendedName>
</protein>
<name>A0A0K8MIY7_9LACO</name>
<dbReference type="OrthoDB" id="2166222at2"/>
<evidence type="ECO:0000313" key="2">
    <source>
        <dbReference type="Proteomes" id="UP000253891"/>
    </source>
</evidence>
<accession>A0A0K8MIY7</accession>